<dbReference type="SMART" id="SM00612">
    <property type="entry name" value="Kelch"/>
    <property type="match status" value="5"/>
</dbReference>
<organism evidence="4 5">
    <name type="scientific">candidate division WOR-3 bacterium</name>
    <dbReference type="NCBI Taxonomy" id="2052148"/>
    <lineage>
        <taxon>Bacteria</taxon>
        <taxon>Bacteria division WOR-3</taxon>
    </lineage>
</organism>
<dbReference type="SUPFAM" id="SSF117281">
    <property type="entry name" value="Kelch motif"/>
    <property type="match status" value="1"/>
</dbReference>
<dbReference type="InterPro" id="IPR015915">
    <property type="entry name" value="Kelch-typ_b-propeller"/>
</dbReference>
<evidence type="ECO:0000256" key="2">
    <source>
        <dbReference type="ARBA" id="ARBA00022737"/>
    </source>
</evidence>
<protein>
    <recommendedName>
        <fullName evidence="6">Galactose oxidase</fullName>
    </recommendedName>
</protein>
<gene>
    <name evidence="4" type="ORF">DRP53_09280</name>
</gene>
<feature type="chain" id="PRO_5024827865" description="Galactose oxidase" evidence="3">
    <location>
        <begin position="20"/>
        <end position="385"/>
    </location>
</feature>
<evidence type="ECO:0000313" key="5">
    <source>
        <dbReference type="Proteomes" id="UP000268469"/>
    </source>
</evidence>
<keyword evidence="3" id="KW-0732">Signal</keyword>
<dbReference type="EMBL" id="QNBE01000108">
    <property type="protein sequence ID" value="RKX69072.1"/>
    <property type="molecule type" value="Genomic_DNA"/>
</dbReference>
<reference evidence="4 5" key="1">
    <citation type="submission" date="2018-06" db="EMBL/GenBank/DDBJ databases">
        <title>Extensive metabolic versatility and redundancy in microbially diverse, dynamic hydrothermal sediments.</title>
        <authorList>
            <person name="Dombrowski N."/>
            <person name="Teske A."/>
            <person name="Baker B.J."/>
        </authorList>
    </citation>
    <scope>NUCLEOTIDE SEQUENCE [LARGE SCALE GENOMIC DNA]</scope>
    <source>
        <strain evidence="4">B36_G15</strain>
    </source>
</reference>
<dbReference type="Gene3D" id="2.120.10.80">
    <property type="entry name" value="Kelch-type beta propeller"/>
    <property type="match status" value="2"/>
</dbReference>
<dbReference type="Pfam" id="PF01344">
    <property type="entry name" value="Kelch_1"/>
    <property type="match status" value="5"/>
</dbReference>
<evidence type="ECO:0008006" key="6">
    <source>
        <dbReference type="Google" id="ProtNLM"/>
    </source>
</evidence>
<evidence type="ECO:0000256" key="1">
    <source>
        <dbReference type="ARBA" id="ARBA00022441"/>
    </source>
</evidence>
<sequence>MIMKKIVLISLAVVMSASATITWTHKADLIVGRDGVGVAAVDSLIYCIGGWTGGYPWTATDLVEAYNPATNTWTIKSKMPTARGFLAVCVLNGKIYALGGWNGSSDTLRTAEVYDPLTDTWDTIAPMNDGKAGLGAEVAGGKIYVMGSFHGSRDVVEEYDPATNTWTVKTSMPGARSMFASEAVNGRIYLLGGCNTHSYVVPTWEYDPAGDTTGGNPWQVKSDIPTIRNHPEAAVVAGKIYVCGGINDSEGQISIGYLGYRGRGELATVEAYDPASDTWTDETPMNFARRELDVAALGDRLYAVAGWPAGVSRINEEGLVELEVSRRESRSARTRLPAITNGPIRFDPGFRLYDASGRRIQSGPIDPGVYFLVGEGGVHKIVKIR</sequence>
<dbReference type="AlphaFoldDB" id="A0A660SET6"/>
<proteinExistence type="predicted"/>
<keyword evidence="1" id="KW-0880">Kelch repeat</keyword>
<comment type="caution">
    <text evidence="4">The sequence shown here is derived from an EMBL/GenBank/DDBJ whole genome shotgun (WGS) entry which is preliminary data.</text>
</comment>
<dbReference type="PANTHER" id="PTHR24412">
    <property type="entry name" value="KELCH PROTEIN"/>
    <property type="match status" value="1"/>
</dbReference>
<feature type="signal peptide" evidence="3">
    <location>
        <begin position="1"/>
        <end position="19"/>
    </location>
</feature>
<evidence type="ECO:0000256" key="3">
    <source>
        <dbReference type="SAM" id="SignalP"/>
    </source>
</evidence>
<evidence type="ECO:0000313" key="4">
    <source>
        <dbReference type="EMBL" id="RKX69072.1"/>
    </source>
</evidence>
<dbReference type="Proteomes" id="UP000268469">
    <property type="component" value="Unassembled WGS sequence"/>
</dbReference>
<dbReference type="PANTHER" id="PTHR24412:SF497">
    <property type="entry name" value="KELCH-LIKE PROTEIN 18"/>
    <property type="match status" value="1"/>
</dbReference>
<accession>A0A660SET6</accession>
<dbReference type="InterPro" id="IPR006652">
    <property type="entry name" value="Kelch_1"/>
</dbReference>
<name>A0A660SET6_UNCW3</name>
<keyword evidence="2" id="KW-0677">Repeat</keyword>